<proteinExistence type="predicted"/>
<evidence type="ECO:0000256" key="1">
    <source>
        <dbReference type="ARBA" id="ARBA00022670"/>
    </source>
</evidence>
<dbReference type="Pfam" id="PF00665">
    <property type="entry name" value="rve"/>
    <property type="match status" value="1"/>
</dbReference>
<dbReference type="GO" id="GO:0006508">
    <property type="term" value="P:proteolysis"/>
    <property type="evidence" value="ECO:0007669"/>
    <property type="project" value="UniProtKB-KW"/>
</dbReference>
<dbReference type="InterPro" id="IPR036397">
    <property type="entry name" value="RNaseH_sf"/>
</dbReference>
<keyword evidence="4" id="KW-0540">Nuclease</keyword>
<feature type="domain" description="Integrase catalytic" evidence="10">
    <location>
        <begin position="441"/>
        <end position="614"/>
    </location>
</feature>
<dbReference type="OrthoDB" id="10051637at2759"/>
<protein>
    <recommendedName>
        <fullName evidence="12">Integrase catalytic domain-containing protein</fullName>
    </recommendedName>
</protein>
<dbReference type="PANTHER" id="PTHR37984">
    <property type="entry name" value="PROTEIN CBG26694"/>
    <property type="match status" value="1"/>
</dbReference>
<evidence type="ECO:0000256" key="7">
    <source>
        <dbReference type="ARBA" id="ARBA00022918"/>
    </source>
</evidence>
<feature type="compositionally biased region" description="Low complexity" evidence="8">
    <location>
        <begin position="724"/>
        <end position="745"/>
    </location>
</feature>
<evidence type="ECO:0000256" key="5">
    <source>
        <dbReference type="ARBA" id="ARBA00022759"/>
    </source>
</evidence>
<dbReference type="GO" id="GO:0015074">
    <property type="term" value="P:DNA integration"/>
    <property type="evidence" value="ECO:0007669"/>
    <property type="project" value="InterPro"/>
</dbReference>
<dbReference type="PROSITE" id="PS50878">
    <property type="entry name" value="RT_POL"/>
    <property type="match status" value="1"/>
</dbReference>
<keyword evidence="7" id="KW-0695">RNA-directed DNA polymerase</keyword>
<dbReference type="FunFam" id="3.30.70.270:FF:000020">
    <property type="entry name" value="Transposon Tf2-6 polyprotein-like Protein"/>
    <property type="match status" value="1"/>
</dbReference>
<reference evidence="11" key="1">
    <citation type="submission" date="2017-05" db="UniProtKB">
        <authorList>
            <consortium name="EnsemblMetazoa"/>
        </authorList>
    </citation>
    <scope>IDENTIFICATION</scope>
</reference>
<dbReference type="PROSITE" id="PS50994">
    <property type="entry name" value="INTEGRASE"/>
    <property type="match status" value="1"/>
</dbReference>
<name>A0A1X7TF55_AMPQE</name>
<dbReference type="InterPro" id="IPR050951">
    <property type="entry name" value="Retrovirus_Pol_polyprotein"/>
</dbReference>
<keyword evidence="1" id="KW-0645">Protease</keyword>
<evidence type="ECO:0000256" key="8">
    <source>
        <dbReference type="SAM" id="MobiDB-lite"/>
    </source>
</evidence>
<dbReference type="FunFam" id="3.10.10.10:FF:000007">
    <property type="entry name" value="Retrovirus-related Pol polyprotein from transposon 17.6-like Protein"/>
    <property type="match status" value="1"/>
</dbReference>
<dbReference type="Pfam" id="PF17917">
    <property type="entry name" value="RT_RNaseH"/>
    <property type="match status" value="1"/>
</dbReference>
<dbReference type="InterPro" id="IPR001584">
    <property type="entry name" value="Integrase_cat-core"/>
</dbReference>
<dbReference type="GO" id="GO:0003676">
    <property type="term" value="F:nucleic acid binding"/>
    <property type="evidence" value="ECO:0007669"/>
    <property type="project" value="InterPro"/>
</dbReference>
<evidence type="ECO:0000256" key="4">
    <source>
        <dbReference type="ARBA" id="ARBA00022722"/>
    </source>
</evidence>
<dbReference type="SUPFAM" id="SSF53098">
    <property type="entry name" value="Ribonuclease H-like"/>
    <property type="match status" value="1"/>
</dbReference>
<dbReference type="FunFam" id="3.10.20.370:FF:000001">
    <property type="entry name" value="Retrovirus-related Pol polyprotein from transposon 17.6-like protein"/>
    <property type="match status" value="1"/>
</dbReference>
<dbReference type="PANTHER" id="PTHR37984:SF5">
    <property type="entry name" value="PROTEIN NYNRIN-LIKE"/>
    <property type="match status" value="1"/>
</dbReference>
<dbReference type="InterPro" id="IPR043128">
    <property type="entry name" value="Rev_trsase/Diguanyl_cyclase"/>
</dbReference>
<sequence length="759" mass="85489">MVPKKCSTDWRPCGDYRLLNTRTTADRYPVPHIQDFTATLQEDIHKTAVTTPFGLFEFVRMPFGLRNAAQSFQRYIDDVLHGLPFCYAYIDDVLVASSTREEHISHLTAILTRFKKYGIVINSNKCVFANPSLSFLGYHIDQHGISPLEDKVHAICNYPQPTTPKQLRQFLGLVNFYHRFIPSCAKILSPLHSLLPSTKTKGDLQWTADALSSFTNIEVTLANVTLLFHPVLNAPTSLMTDASNLAIGVVLQQLIDGHWQPLSYFSRKLTATECNYSTFDRELLAIYSSIQHFSYFLEGRNFHVYTDHRPLTYSLTSSCKNRTPRQIRHLTYISQFTSDICLVKGTDNSIAYALSRIPINVLLERIDFVIMAQAQLEDPQIQKLISNPSNTTLQFTTVPIPTADATIICDISTGLPRPLVPIQFRKLVFDSLHSLSHPGIRASQKLITDRFDCVHIDIVGPLPPSDGYTYILTCIDRFTRWSEAISIPTIEAETVAKAFLKGWILHFGTPSTITTDRGRQFTSLLWKHLTQLLGCNLIHTTAYNSIANGMIECLHRQLKSSLRSHPKPGTWTEALPLIMLGIRSANKVDIGSSAAEMVYGTTLRLPGEYFSPTKLNSDPLSYCSQLKSYMPHLPFHPPREATRPSFISRDLHSTSHVFVRDDSIRKPLQPPYRGPYKVLDRADKYFTLVINGHRDTVPIDRLKSAHLENATADLNTPSIPPSEPFQSQSSSPATPTTVSSPTVRTRSGRHVHFPSRLDL</sequence>
<dbReference type="Gene3D" id="3.30.70.270">
    <property type="match status" value="3"/>
</dbReference>
<dbReference type="GO" id="GO:0004519">
    <property type="term" value="F:endonuclease activity"/>
    <property type="evidence" value="ECO:0007669"/>
    <property type="project" value="UniProtKB-KW"/>
</dbReference>
<keyword evidence="6" id="KW-0378">Hydrolase</keyword>
<evidence type="ECO:0000256" key="6">
    <source>
        <dbReference type="ARBA" id="ARBA00022801"/>
    </source>
</evidence>
<dbReference type="FunFam" id="3.30.70.270:FF:000003">
    <property type="entry name" value="Transposon Ty3-G Gag-Pol polyprotein"/>
    <property type="match status" value="1"/>
</dbReference>
<dbReference type="InterPro" id="IPR000477">
    <property type="entry name" value="RT_dom"/>
</dbReference>
<dbReference type="GO" id="GO:0008233">
    <property type="term" value="F:peptidase activity"/>
    <property type="evidence" value="ECO:0007669"/>
    <property type="project" value="UniProtKB-KW"/>
</dbReference>
<dbReference type="Pfam" id="PF00078">
    <property type="entry name" value="RVT_1"/>
    <property type="match status" value="1"/>
</dbReference>
<dbReference type="InterPro" id="IPR041373">
    <property type="entry name" value="RT_RNaseH"/>
</dbReference>
<accession>A0A1X7TF55</accession>
<dbReference type="Gene3D" id="3.10.10.10">
    <property type="entry name" value="HIV Type 1 Reverse Transcriptase, subunit A, domain 1"/>
    <property type="match status" value="2"/>
</dbReference>
<evidence type="ECO:0008006" key="12">
    <source>
        <dbReference type="Google" id="ProtNLM"/>
    </source>
</evidence>
<dbReference type="eggNOG" id="KOG0017">
    <property type="taxonomic scope" value="Eukaryota"/>
</dbReference>
<dbReference type="AlphaFoldDB" id="A0A1X7TF55"/>
<evidence type="ECO:0000259" key="9">
    <source>
        <dbReference type="PROSITE" id="PS50878"/>
    </source>
</evidence>
<keyword evidence="5" id="KW-0255">Endonuclease</keyword>
<keyword evidence="3" id="KW-0548">Nucleotidyltransferase</keyword>
<evidence type="ECO:0000259" key="10">
    <source>
        <dbReference type="PROSITE" id="PS50994"/>
    </source>
</evidence>
<dbReference type="CDD" id="cd09274">
    <property type="entry name" value="RNase_HI_RT_Ty3"/>
    <property type="match status" value="1"/>
</dbReference>
<evidence type="ECO:0000313" key="11">
    <source>
        <dbReference type="EnsemblMetazoa" id="Aqu2.1.13266_001"/>
    </source>
</evidence>
<dbReference type="InParanoid" id="A0A1X7TF55"/>
<dbReference type="CDD" id="cd01647">
    <property type="entry name" value="RT_LTR"/>
    <property type="match status" value="1"/>
</dbReference>
<feature type="domain" description="Reverse transcriptase" evidence="9">
    <location>
        <begin position="1"/>
        <end position="140"/>
    </location>
</feature>
<feature type="region of interest" description="Disordered" evidence="8">
    <location>
        <begin position="712"/>
        <end position="759"/>
    </location>
</feature>
<organism evidence="11">
    <name type="scientific">Amphimedon queenslandica</name>
    <name type="common">Sponge</name>
    <dbReference type="NCBI Taxonomy" id="400682"/>
    <lineage>
        <taxon>Eukaryota</taxon>
        <taxon>Metazoa</taxon>
        <taxon>Porifera</taxon>
        <taxon>Demospongiae</taxon>
        <taxon>Heteroscleromorpha</taxon>
        <taxon>Haplosclerida</taxon>
        <taxon>Niphatidae</taxon>
        <taxon>Amphimedon</taxon>
    </lineage>
</organism>
<evidence type="ECO:0000256" key="3">
    <source>
        <dbReference type="ARBA" id="ARBA00022695"/>
    </source>
</evidence>
<dbReference type="EnsemblMetazoa" id="Aqu2.1.13266_001">
    <property type="protein sequence ID" value="Aqu2.1.13266_001"/>
    <property type="gene ID" value="Aqu2.1.13266"/>
</dbReference>
<dbReference type="FunFam" id="3.30.420.10:FF:000032">
    <property type="entry name" value="Retrovirus-related Pol polyprotein from transposon 297-like Protein"/>
    <property type="match status" value="1"/>
</dbReference>
<dbReference type="Gene3D" id="3.30.420.10">
    <property type="entry name" value="Ribonuclease H-like superfamily/Ribonuclease H"/>
    <property type="match status" value="1"/>
</dbReference>
<dbReference type="GO" id="GO:0003964">
    <property type="term" value="F:RNA-directed DNA polymerase activity"/>
    <property type="evidence" value="ECO:0007669"/>
    <property type="project" value="UniProtKB-KW"/>
</dbReference>
<dbReference type="InterPro" id="IPR012337">
    <property type="entry name" value="RNaseH-like_sf"/>
</dbReference>
<evidence type="ECO:0000256" key="2">
    <source>
        <dbReference type="ARBA" id="ARBA00022679"/>
    </source>
</evidence>
<keyword evidence="2" id="KW-0808">Transferase</keyword>
<dbReference type="InterPro" id="IPR043502">
    <property type="entry name" value="DNA/RNA_pol_sf"/>
</dbReference>
<dbReference type="SUPFAM" id="SSF56672">
    <property type="entry name" value="DNA/RNA polymerases"/>
    <property type="match status" value="1"/>
</dbReference>